<reference evidence="3 4" key="1">
    <citation type="journal article" date="2014" name="Int. J. Syst. Evol. Microbiol.">
        <title>Leptospira mayottensis sp. nov., a pathogenic species of the genus Leptospira isolated from humans.</title>
        <authorList>
            <person name="Bourhy P."/>
            <person name="Collet L."/>
            <person name="Brisse S."/>
            <person name="Picardeau M."/>
        </authorList>
    </citation>
    <scope>NUCLEOTIDE SEQUENCE [LARGE SCALE GENOMIC DNA]</scope>
    <source>
        <strain evidence="3 4">200901122</strain>
    </source>
</reference>
<feature type="coiled-coil region" evidence="1">
    <location>
        <begin position="165"/>
        <end position="192"/>
    </location>
</feature>
<organism evidence="3 4">
    <name type="scientific">Leptospira mayottensis 200901122</name>
    <dbReference type="NCBI Taxonomy" id="1193010"/>
    <lineage>
        <taxon>Bacteria</taxon>
        <taxon>Pseudomonadati</taxon>
        <taxon>Spirochaetota</taxon>
        <taxon>Spirochaetia</taxon>
        <taxon>Leptospirales</taxon>
        <taxon>Leptospiraceae</taxon>
        <taxon>Leptospira</taxon>
    </lineage>
</organism>
<keyword evidence="2" id="KW-1133">Transmembrane helix</keyword>
<dbReference type="RefSeq" id="WP_002748828.1">
    <property type="nucleotide sequence ID" value="NZ_AKWM02000002.1"/>
</dbReference>
<evidence type="ECO:0000313" key="3">
    <source>
        <dbReference type="EMBL" id="EKS02161.1"/>
    </source>
</evidence>
<dbReference type="EMBL" id="AKWM02000002">
    <property type="protein sequence ID" value="EKS02161.1"/>
    <property type="molecule type" value="Genomic_DNA"/>
</dbReference>
<evidence type="ECO:0000256" key="2">
    <source>
        <dbReference type="SAM" id="Phobius"/>
    </source>
</evidence>
<sequence length="196" mass="23228">MATRVFFYFSIFLILIGSAFAAYAPDLFQWETLEWIYEKRTFFLFSFIFIISIVLIYLIYLKARRGVLHSKSKTEIHLQASLNEVVRDNQSLFLFLKSAKDTLGKQIESSKTNFSPEFSSACSTQYQKLIQEFDLSEEIFNDIPLIPEEVEDKRKNGRNFRISEYSDLINRHRKLSRTLEKLREDLIRLRDKVSRV</sequence>
<protein>
    <submittedName>
        <fullName evidence="3">Uncharacterized protein</fullName>
    </submittedName>
</protein>
<dbReference type="Proteomes" id="UP000001343">
    <property type="component" value="Unassembled WGS sequence"/>
</dbReference>
<evidence type="ECO:0000256" key="1">
    <source>
        <dbReference type="SAM" id="Coils"/>
    </source>
</evidence>
<feature type="transmembrane region" description="Helical" evidence="2">
    <location>
        <begin position="41"/>
        <end position="61"/>
    </location>
</feature>
<comment type="caution">
    <text evidence="3">The sequence shown here is derived from an EMBL/GenBank/DDBJ whole genome shotgun (WGS) entry which is preliminary data.</text>
</comment>
<gene>
    <name evidence="3" type="ORF">LEP1GSC125_0898</name>
</gene>
<keyword evidence="2" id="KW-0812">Transmembrane</keyword>
<keyword evidence="1" id="KW-0175">Coiled coil</keyword>
<dbReference type="AlphaFoldDB" id="A0AA87MU01"/>
<name>A0AA87MU01_9LEPT</name>
<proteinExistence type="predicted"/>
<evidence type="ECO:0000313" key="4">
    <source>
        <dbReference type="Proteomes" id="UP000001343"/>
    </source>
</evidence>
<keyword evidence="2" id="KW-0472">Membrane</keyword>
<accession>A0AA87MU01</accession>